<comment type="pathway">
    <text evidence="1 8">Amino-acid biosynthesis; L-histidine biosynthesis; L-histidine from 5-phospho-alpha-D-ribose 1-diphosphate: step 8/9.</text>
</comment>
<evidence type="ECO:0000313" key="11">
    <source>
        <dbReference type="EMBL" id="MBZ5963309.1"/>
    </source>
</evidence>
<dbReference type="InterPro" id="IPR010140">
    <property type="entry name" value="Histidinol_P_phosphatase_HisJ"/>
</dbReference>
<feature type="domain" description="PHP" evidence="9">
    <location>
        <begin position="5"/>
        <end position="226"/>
    </location>
</feature>
<dbReference type="NCBIfam" id="TIGR01856">
    <property type="entry name" value="hisJ_fam"/>
    <property type="match status" value="1"/>
</dbReference>
<dbReference type="Gene3D" id="3.20.20.140">
    <property type="entry name" value="Metal-dependent hydrolases"/>
    <property type="match status" value="1"/>
</dbReference>
<dbReference type="GO" id="GO:0005737">
    <property type="term" value="C:cytoplasm"/>
    <property type="evidence" value="ECO:0007669"/>
    <property type="project" value="TreeGrafter"/>
</dbReference>
<dbReference type="PANTHER" id="PTHR21039">
    <property type="entry name" value="HISTIDINOL PHOSPHATASE-RELATED"/>
    <property type="match status" value="1"/>
</dbReference>
<evidence type="ECO:0000313" key="10">
    <source>
        <dbReference type="EMBL" id="CUW09645.1"/>
    </source>
</evidence>
<evidence type="ECO:0000256" key="1">
    <source>
        <dbReference type="ARBA" id="ARBA00004970"/>
    </source>
</evidence>
<proteinExistence type="inferred from homology"/>
<dbReference type="GO" id="GO:0004401">
    <property type="term" value="F:histidinol-phosphatase activity"/>
    <property type="evidence" value="ECO:0007669"/>
    <property type="project" value="UniProtKB-UniRule"/>
</dbReference>
<evidence type="ECO:0000259" key="9">
    <source>
        <dbReference type="Pfam" id="PF02811"/>
    </source>
</evidence>
<accession>A0A9Q3T0C0</accession>
<dbReference type="RefSeq" id="WP_089997552.1">
    <property type="nucleotide sequence ID" value="NZ_CBCPIF010000001.1"/>
</dbReference>
<dbReference type="Proteomes" id="UP000752647">
    <property type="component" value="Unassembled WGS sequence"/>
</dbReference>
<keyword evidence="5 8" id="KW-0378">Hydrolase</keyword>
<evidence type="ECO:0000313" key="12">
    <source>
        <dbReference type="Proteomes" id="UP000199271"/>
    </source>
</evidence>
<keyword evidence="12" id="KW-1185">Reference proteome</keyword>
<gene>
    <name evidence="11" type="primary">hisJ</name>
    <name evidence="10" type="ORF">C122C_0498</name>
    <name evidence="11" type="ORF">KIJ12_09165</name>
</gene>
<evidence type="ECO:0000256" key="8">
    <source>
        <dbReference type="RuleBase" id="RU366003"/>
    </source>
</evidence>
<comment type="catalytic activity">
    <reaction evidence="7 8">
        <text>L-histidinol phosphate + H2O = L-histidinol + phosphate</text>
        <dbReference type="Rhea" id="RHEA:14465"/>
        <dbReference type="ChEBI" id="CHEBI:15377"/>
        <dbReference type="ChEBI" id="CHEBI:43474"/>
        <dbReference type="ChEBI" id="CHEBI:57699"/>
        <dbReference type="ChEBI" id="CHEBI:57980"/>
        <dbReference type="EC" id="3.1.3.15"/>
    </reaction>
</comment>
<dbReference type="InterPro" id="IPR004013">
    <property type="entry name" value="PHP_dom"/>
</dbReference>
<name>A0A9Q3T0C0_9LACO</name>
<dbReference type="Pfam" id="PF02811">
    <property type="entry name" value="PHP"/>
    <property type="match status" value="1"/>
</dbReference>
<dbReference type="EMBL" id="JAHBFI010000020">
    <property type="protein sequence ID" value="MBZ5963309.1"/>
    <property type="molecule type" value="Genomic_DNA"/>
</dbReference>
<dbReference type="Proteomes" id="UP000199271">
    <property type="component" value="Unassembled WGS sequence"/>
</dbReference>
<evidence type="ECO:0000256" key="6">
    <source>
        <dbReference type="ARBA" id="ARBA00023102"/>
    </source>
</evidence>
<dbReference type="SUPFAM" id="SSF89550">
    <property type="entry name" value="PHP domain-like"/>
    <property type="match status" value="1"/>
</dbReference>
<comment type="caution">
    <text evidence="11">The sequence shown here is derived from an EMBL/GenBank/DDBJ whole genome shotgun (WGS) entry which is preliminary data.</text>
</comment>
<dbReference type="AlphaFoldDB" id="A0A9Q3T0C0"/>
<keyword evidence="4 8" id="KW-0028">Amino-acid biosynthesis</keyword>
<dbReference type="PANTHER" id="PTHR21039:SF0">
    <property type="entry name" value="HISTIDINOL-PHOSPHATASE"/>
    <property type="match status" value="1"/>
</dbReference>
<evidence type="ECO:0000256" key="2">
    <source>
        <dbReference type="ARBA" id="ARBA00009152"/>
    </source>
</evidence>
<reference evidence="11" key="2">
    <citation type="submission" date="2021-05" db="EMBL/GenBank/DDBJ databases">
        <title>Pangenome of Leuconostoc gelidum warrants species status for Leuconostoc gelidum subsp. gasicomitatum.</title>
        <authorList>
            <person name="Johansson P."/>
            <person name="Sade E."/>
            <person name="Hultman J."/>
            <person name="Auvinen P."/>
            <person name="Bjorkroth J."/>
        </authorList>
    </citation>
    <scope>NUCLEOTIDE SEQUENCE</scope>
    <source>
        <strain evidence="11">A.21.4</strain>
    </source>
</reference>
<sequence length="283" mass="32690">MIKKDGHTHTQFSHHGSHEPLDDYIERAISLGFTEYVVTEHAPLPTMFLEHFTGPSEARHGSAMLITELAAYQKEVKRVQLKYADQIDIKSGFELDYLENYETELRQFILMQADWLDEVVVSVHFLPNHDKLVAPIDFDPETLAKYFPEIHSLPQTVFKNYFNTVQKSVRFAATLPNDIVIRIGHMTLIRKYQKYFNLPKFDVDNQLRIDDLLMQIKNDHFQLDYNAAGLMKPYNGETYPTLDIVQKANDLGIELVYGSDAHEVSAVGQFYNMTVSDTLKNEK</sequence>
<dbReference type="GO" id="GO:0000105">
    <property type="term" value="P:L-histidine biosynthetic process"/>
    <property type="evidence" value="ECO:0007669"/>
    <property type="project" value="UniProtKB-UniRule"/>
</dbReference>
<organism evidence="11 13">
    <name type="scientific">Leuconostoc gasicomitatum</name>
    <dbReference type="NCBI Taxonomy" id="115778"/>
    <lineage>
        <taxon>Bacteria</taxon>
        <taxon>Bacillati</taxon>
        <taxon>Bacillota</taxon>
        <taxon>Bacilli</taxon>
        <taxon>Lactobacillales</taxon>
        <taxon>Lactobacillaceae</taxon>
        <taxon>Leuconostoc</taxon>
        <taxon>Leuconostoc gelidum group</taxon>
    </lineage>
</organism>
<dbReference type="NCBIfam" id="NF005996">
    <property type="entry name" value="PRK08123.1"/>
    <property type="match status" value="1"/>
</dbReference>
<evidence type="ECO:0000256" key="3">
    <source>
        <dbReference type="ARBA" id="ARBA00013085"/>
    </source>
</evidence>
<dbReference type="EMBL" id="FBSY01000006">
    <property type="protein sequence ID" value="CUW09645.1"/>
    <property type="molecule type" value="Genomic_DNA"/>
</dbReference>
<dbReference type="EC" id="3.1.3.15" evidence="3 8"/>
<dbReference type="CDD" id="cd12110">
    <property type="entry name" value="PHP_HisPPase_Hisj_like"/>
    <property type="match status" value="1"/>
</dbReference>
<evidence type="ECO:0000256" key="7">
    <source>
        <dbReference type="ARBA" id="ARBA00049158"/>
    </source>
</evidence>
<keyword evidence="6 8" id="KW-0368">Histidine biosynthesis</keyword>
<evidence type="ECO:0000256" key="5">
    <source>
        <dbReference type="ARBA" id="ARBA00022801"/>
    </source>
</evidence>
<reference evidence="10 12" key="1">
    <citation type="submission" date="2015-12" db="EMBL/GenBank/DDBJ databases">
        <authorList>
            <person name="Andreevskaya M."/>
        </authorList>
    </citation>
    <scope>NUCLEOTIDE SEQUENCE [LARGE SCALE GENOMIC DNA]</scope>
    <source>
        <strain evidence="10 12">C122c</strain>
    </source>
</reference>
<protein>
    <recommendedName>
        <fullName evidence="3 8">Histidinol-phosphatase</fullName>
        <shortName evidence="8">HolPase</shortName>
        <ecNumber evidence="3 8">3.1.3.15</ecNumber>
    </recommendedName>
</protein>
<evidence type="ECO:0000313" key="13">
    <source>
        <dbReference type="Proteomes" id="UP000752647"/>
    </source>
</evidence>
<evidence type="ECO:0000256" key="4">
    <source>
        <dbReference type="ARBA" id="ARBA00022605"/>
    </source>
</evidence>
<dbReference type="InterPro" id="IPR016195">
    <property type="entry name" value="Pol/histidinol_Pase-like"/>
</dbReference>
<comment type="similarity">
    <text evidence="2 8">Belongs to the PHP hydrolase family. HisK subfamily.</text>
</comment>